<organism evidence="1 2">
    <name type="scientific">Aquimarina litoralis</name>
    <dbReference type="NCBI Taxonomy" id="584605"/>
    <lineage>
        <taxon>Bacteria</taxon>
        <taxon>Pseudomonadati</taxon>
        <taxon>Bacteroidota</taxon>
        <taxon>Flavobacteriia</taxon>
        <taxon>Flavobacteriales</taxon>
        <taxon>Flavobacteriaceae</taxon>
        <taxon>Aquimarina</taxon>
    </lineage>
</organism>
<evidence type="ECO:0000313" key="1">
    <source>
        <dbReference type="EMBL" id="GAA0721328.1"/>
    </source>
</evidence>
<dbReference type="EMBL" id="BAAAGE010000002">
    <property type="protein sequence ID" value="GAA0721328.1"/>
    <property type="molecule type" value="Genomic_DNA"/>
</dbReference>
<proteinExistence type="predicted"/>
<keyword evidence="2" id="KW-1185">Reference proteome</keyword>
<reference evidence="1 2" key="1">
    <citation type="journal article" date="2019" name="Int. J. Syst. Evol. Microbiol.">
        <title>The Global Catalogue of Microorganisms (GCM) 10K type strain sequencing project: providing services to taxonomists for standard genome sequencing and annotation.</title>
        <authorList>
            <consortium name="The Broad Institute Genomics Platform"/>
            <consortium name="The Broad Institute Genome Sequencing Center for Infectious Disease"/>
            <person name="Wu L."/>
            <person name="Ma J."/>
        </authorList>
    </citation>
    <scope>NUCLEOTIDE SEQUENCE [LARGE SCALE GENOMIC DNA]</scope>
    <source>
        <strain evidence="1 2">JCM 15974</strain>
    </source>
</reference>
<evidence type="ECO:0000313" key="2">
    <source>
        <dbReference type="Proteomes" id="UP001501758"/>
    </source>
</evidence>
<dbReference type="Proteomes" id="UP001501758">
    <property type="component" value="Unassembled WGS sequence"/>
</dbReference>
<dbReference type="RefSeq" id="WP_343912406.1">
    <property type="nucleotide sequence ID" value="NZ_BAAAGE010000002.1"/>
</dbReference>
<protein>
    <submittedName>
        <fullName evidence="1">Uncharacterized protein</fullName>
    </submittedName>
</protein>
<accession>A0ABN1IU10</accession>
<comment type="caution">
    <text evidence="1">The sequence shown here is derived from an EMBL/GenBank/DDBJ whole genome shotgun (WGS) entry which is preliminary data.</text>
</comment>
<sequence length="186" mass="21630">MKGELKGLLKEIISITIGILIALYINNWNEDRKDSNYITNISASIHKELSETREDIDKKIVQQRMLIDTLNFYRKDDQMSLDKVITKAKGIFIPSIRINSWKAIANSKIELMDYSTVSTLADIEEQKELLKIKSEKLLDYLFANYRKTGEEQKEFMQILMSEIISTETFLKESIDKIIKEGKSLEK</sequence>
<gene>
    <name evidence="1" type="ORF">GCM10009430_22480</name>
</gene>
<name>A0ABN1IU10_9FLAO</name>